<dbReference type="EMBL" id="VSSQ01124490">
    <property type="protein sequence ID" value="MPN55355.1"/>
    <property type="molecule type" value="Genomic_DNA"/>
</dbReference>
<dbReference type="AlphaFoldDB" id="A0A645IVA1"/>
<gene>
    <name evidence="1" type="ORF">SDC9_203037</name>
</gene>
<name>A0A645IVA1_9ZZZZ</name>
<accession>A0A645IVA1</accession>
<reference evidence="1" key="1">
    <citation type="submission" date="2019-08" db="EMBL/GenBank/DDBJ databases">
        <authorList>
            <person name="Kucharzyk K."/>
            <person name="Murdoch R.W."/>
            <person name="Higgins S."/>
            <person name="Loffler F."/>
        </authorList>
    </citation>
    <scope>NUCLEOTIDE SEQUENCE</scope>
</reference>
<evidence type="ECO:0000313" key="1">
    <source>
        <dbReference type="EMBL" id="MPN55355.1"/>
    </source>
</evidence>
<protein>
    <submittedName>
        <fullName evidence="1">Uncharacterized protein</fullName>
    </submittedName>
</protein>
<sequence length="101" mass="11212">MAGYLRYPFGCIGYRDPPVTRGHAGMVSRVKAHINQLFSYFLRRVHAAPACGLHKAVQHFAVFIQYNRLGAGGAYIYSDIPSHIAMLQADAVHIPPKSLLF</sequence>
<comment type="caution">
    <text evidence="1">The sequence shown here is derived from an EMBL/GenBank/DDBJ whole genome shotgun (WGS) entry which is preliminary data.</text>
</comment>
<organism evidence="1">
    <name type="scientific">bioreactor metagenome</name>
    <dbReference type="NCBI Taxonomy" id="1076179"/>
    <lineage>
        <taxon>unclassified sequences</taxon>
        <taxon>metagenomes</taxon>
        <taxon>ecological metagenomes</taxon>
    </lineage>
</organism>
<proteinExistence type="predicted"/>